<accession>A0A1C6XFR7</accession>
<feature type="compositionally biased region" description="Basic and acidic residues" evidence="1">
    <location>
        <begin position="751"/>
        <end position="761"/>
    </location>
</feature>
<evidence type="ECO:0000313" key="3">
    <source>
        <dbReference type="Proteomes" id="UP000507536"/>
    </source>
</evidence>
<dbReference type="Proteomes" id="UP000507536">
    <property type="component" value="Chromosome 5"/>
</dbReference>
<protein>
    <submittedName>
        <fullName evidence="2">Uncharacterized protein</fullName>
    </submittedName>
</protein>
<dbReference type="PANTHER" id="PTHR48209">
    <property type="entry name" value="AGL056WP"/>
    <property type="match status" value="1"/>
</dbReference>
<feature type="region of interest" description="Disordered" evidence="1">
    <location>
        <begin position="739"/>
        <end position="761"/>
    </location>
</feature>
<organism evidence="2 3">
    <name type="scientific">Plasmodium chabaudi adami</name>
    <dbReference type="NCBI Taxonomy" id="5826"/>
    <lineage>
        <taxon>Eukaryota</taxon>
        <taxon>Sar</taxon>
        <taxon>Alveolata</taxon>
        <taxon>Apicomplexa</taxon>
        <taxon>Aconoidasida</taxon>
        <taxon>Haemosporida</taxon>
        <taxon>Plasmodiidae</taxon>
        <taxon>Plasmodium</taxon>
        <taxon>Plasmodium (Vinckeia)</taxon>
    </lineage>
</organism>
<gene>
    <name evidence="2" type="ORF">PCHDS_000075800</name>
</gene>
<proteinExistence type="predicted"/>
<reference evidence="2 3" key="1">
    <citation type="submission" date="2016-08" db="EMBL/GenBank/DDBJ databases">
        <authorList>
            <consortium name="Pathogen Informatics"/>
        </authorList>
    </citation>
    <scope>NUCLEOTIDE SEQUENCE [LARGE SCALE GENOMIC DNA]</scope>
    <source>
        <strain evidence="2 3">DS</strain>
    </source>
</reference>
<dbReference type="EMBL" id="LT608185">
    <property type="protein sequence ID" value="SCM02839.1"/>
    <property type="molecule type" value="Genomic_DNA"/>
</dbReference>
<name>A0A1C6XFR7_PLACE</name>
<sequence length="1136" mass="135562">MGIVTIFRIPRCYFSKSKRENVVPLYERKSREKFKKLKLLKKIKTKNLYLNNNVINNLIVNKNKFKNIISKDSFQILYQPKYNLFDKEDVEKCNTNSDINPNGFLTILNEICLSDKPDEKGSQILTQETGSENESRINELNQDLVTYTHLKSFYFFITKKNNHDIIKYVSDTNLLKLCIFMNTKKVRNYLIEKEFLRRLCEEGGQIEKGKQNDDKTFYSTKTNIFYVFEFLHHIGLNNVKRERDGVGVPALGNSIVWPFSKLENLYTLLFTNLTNNLILENNDIIKLVLLGDKYLYFNKIIFNYLDSTISMRFEKFDEHDITFICKHLSKILFSISIAMNNIIYNQQIHRLIKRYVCKSLIFSNKTNVELMEKESYREQNITTSQQIKTYNSFKDLIKKSSLVHTLNCELKKCVHEYKYYNLIDLFEFYTIFEINKKGMLKRFINEIDKYINIMKYGYHAKALILFSLNKKCLGEENEKVVRRLVRRIPHMLNFYWPIEFVVETIIACSYFECKDKTYKQLFLYLKNNIKKSIHPIVIINLLKSMSIINKINFTIFHQIMNYIKLNLKKNNNIKINISYVIYMLKYISKLNYNDSEFFYFLLSQNNVLKQIKDLSNESLINLFYLIHKNIDYLKNKNNFFINKIYIKNSIADFYIEYIFYLILNREHFFNASTLDINENNYTHVEERKLKWEIGIDRHVTKFVFHYNETNNQLPFDKKENTITCDKFMSINNEKLDETKSGKENTTLSTEDNDHISTPEFKNNKMDENIKKDYMDIGEKNIATFYSKKLEEFSFDINTFIYFLKVCADLKITNINIFYYCINYVHGHLNLFNENDVIILLQFFSEQYINFFSSIQESQIRILYSYLNEILKKNILDIHDSHLPRCAFSVISFYFVEIVLKKNGCPNNIDLLEISMAMLCNKIRGGLQILIEAYETNEEKKITYELLSIISQMLQMLYMKMERRMPNELFDFCKHVKKEYFEINEDITSEKDRASQQFTLFLSDLFRNKKIAHFVKYFYYPYMIDIVMEENTNGDSPTHTKKALFVIDNLENLYLKNVQVTSFFENLGDNRKENLEENMNENADEKADENSSEKATTYESGVTTCLKPYYFLREWFLNSSGFSVLYVSMDDWKKVYK</sequence>
<evidence type="ECO:0000256" key="1">
    <source>
        <dbReference type="SAM" id="MobiDB-lite"/>
    </source>
</evidence>
<evidence type="ECO:0000313" key="2">
    <source>
        <dbReference type="EMBL" id="SCM02839.1"/>
    </source>
</evidence>
<dbReference type="AlphaFoldDB" id="A0A1C6XFR7"/>
<dbReference type="PANTHER" id="PTHR48209:SF3">
    <property type="entry name" value="SYNDECAN_NEUREXIN DOMAIN-CONTAINING PROTEIN"/>
    <property type="match status" value="1"/>
</dbReference>